<protein>
    <recommendedName>
        <fullName evidence="1">UPF0246 protein FCN74_10375</fullName>
    </recommendedName>
</protein>
<accession>A0A4U5TPQ6</accession>
<gene>
    <name evidence="2" type="primary">yaaA</name>
    <name evidence="2" type="ORF">FCN74_10375</name>
</gene>
<evidence type="ECO:0000313" key="2">
    <source>
        <dbReference type="EMBL" id="TKS55701.1"/>
    </source>
</evidence>
<evidence type="ECO:0000256" key="1">
    <source>
        <dbReference type="HAMAP-Rule" id="MF_00652"/>
    </source>
</evidence>
<comment type="similarity">
    <text evidence="1">Belongs to the UPF0246 family.</text>
</comment>
<dbReference type="NCBIfam" id="NF002542">
    <property type="entry name" value="PRK02101.1-3"/>
    <property type="match status" value="1"/>
</dbReference>
<proteinExistence type="inferred from homology"/>
<dbReference type="RefSeq" id="WP_138932529.1">
    <property type="nucleotide sequence ID" value="NZ_SWMU01000004.1"/>
</dbReference>
<dbReference type="InterPro" id="IPR005583">
    <property type="entry name" value="YaaA"/>
</dbReference>
<name>A0A4U5TPQ6_9FLAO</name>
<keyword evidence="3" id="KW-1185">Reference proteome</keyword>
<dbReference type="PANTHER" id="PTHR30283:SF4">
    <property type="entry name" value="PEROXIDE STRESS RESISTANCE PROTEIN YAAA"/>
    <property type="match status" value="1"/>
</dbReference>
<dbReference type="PANTHER" id="PTHR30283">
    <property type="entry name" value="PEROXIDE STRESS RESPONSE PROTEIN YAAA"/>
    <property type="match status" value="1"/>
</dbReference>
<dbReference type="Pfam" id="PF03883">
    <property type="entry name" value="H2O2_YaaD"/>
    <property type="match status" value="1"/>
</dbReference>
<comment type="caution">
    <text evidence="2">The sequence shown here is derived from an EMBL/GenBank/DDBJ whole genome shotgun (WGS) entry which is preliminary data.</text>
</comment>
<dbReference type="HAMAP" id="MF_00652">
    <property type="entry name" value="UPF0246"/>
    <property type="match status" value="1"/>
</dbReference>
<sequence length="253" mass="29538">MKILLSPAKSLNLDQKLPTKNYTTPQFLDKTEKLHKVLKQSSKNELKDLMSISDKLAKLNHNRFQDFSIDHQPQNSRPAIYTFDGDVYDGIQAYDLAQDDINRLQERLRILSGFYGLLKPLDLMQPYRLEMGTSLKVQKSKNLYEFWQETLTEFLNDEIAEEEFVVNLASKEYSKSIQKSKLKGQWVEPVFKDYKNGKLKVISFYAKKARGMMTKHLAKIDNPGYEDILKFNEDDYAFSKSETKNDLQPVFVR</sequence>
<dbReference type="Proteomes" id="UP000306552">
    <property type="component" value="Unassembled WGS sequence"/>
</dbReference>
<dbReference type="EMBL" id="SWMU01000004">
    <property type="protein sequence ID" value="TKS55701.1"/>
    <property type="molecule type" value="Genomic_DNA"/>
</dbReference>
<dbReference type="GO" id="GO:0033194">
    <property type="term" value="P:response to hydroperoxide"/>
    <property type="evidence" value="ECO:0007669"/>
    <property type="project" value="TreeGrafter"/>
</dbReference>
<reference evidence="2 3" key="1">
    <citation type="submission" date="2019-04" db="EMBL/GenBank/DDBJ databases">
        <title>Psychroflexus halotolerans sp. nov., isolated from a marine solar saltern.</title>
        <authorList>
            <person name="Feng X."/>
        </authorList>
    </citation>
    <scope>NUCLEOTIDE SEQUENCE [LARGE SCALE GENOMIC DNA]</scope>
    <source>
        <strain evidence="2 3">WDS2C27</strain>
    </source>
</reference>
<organism evidence="2 3">
    <name type="scientific">Mesohalobacter halotolerans</name>
    <dbReference type="NCBI Taxonomy" id="1883405"/>
    <lineage>
        <taxon>Bacteria</taxon>
        <taxon>Pseudomonadati</taxon>
        <taxon>Bacteroidota</taxon>
        <taxon>Flavobacteriia</taxon>
        <taxon>Flavobacteriales</taxon>
        <taxon>Flavobacteriaceae</taxon>
        <taxon>Mesohalobacter</taxon>
    </lineage>
</organism>
<dbReference type="GO" id="GO:0005829">
    <property type="term" value="C:cytosol"/>
    <property type="evidence" value="ECO:0007669"/>
    <property type="project" value="TreeGrafter"/>
</dbReference>
<dbReference type="OrthoDB" id="9777133at2"/>
<dbReference type="AlphaFoldDB" id="A0A4U5TPQ6"/>
<evidence type="ECO:0000313" key="3">
    <source>
        <dbReference type="Proteomes" id="UP000306552"/>
    </source>
</evidence>